<feature type="signal peptide" evidence="2">
    <location>
        <begin position="1"/>
        <end position="18"/>
    </location>
</feature>
<feature type="region of interest" description="Disordered" evidence="1">
    <location>
        <begin position="21"/>
        <end position="40"/>
    </location>
</feature>
<protein>
    <submittedName>
        <fullName evidence="3">Secreted protein</fullName>
    </submittedName>
</protein>
<dbReference type="VEuPathDB" id="FungiDB:MELLADRAFT_73126"/>
<dbReference type="OrthoDB" id="10429706at2759"/>
<reference evidence="4" key="1">
    <citation type="journal article" date="2011" name="Proc. Natl. Acad. Sci. U.S.A.">
        <title>Obligate biotrophy features unraveled by the genomic analysis of rust fungi.</title>
        <authorList>
            <person name="Duplessis S."/>
            <person name="Cuomo C.A."/>
            <person name="Lin Y.-C."/>
            <person name="Aerts A."/>
            <person name="Tisserant E."/>
            <person name="Veneault-Fourrey C."/>
            <person name="Joly D.L."/>
            <person name="Hacquard S."/>
            <person name="Amselem J."/>
            <person name="Cantarel B.L."/>
            <person name="Chiu R."/>
            <person name="Coutinho P.M."/>
            <person name="Feau N."/>
            <person name="Field M."/>
            <person name="Frey P."/>
            <person name="Gelhaye E."/>
            <person name="Goldberg J."/>
            <person name="Grabherr M.G."/>
            <person name="Kodira C.D."/>
            <person name="Kohler A."/>
            <person name="Kuees U."/>
            <person name="Lindquist E.A."/>
            <person name="Lucas S.M."/>
            <person name="Mago R."/>
            <person name="Mauceli E."/>
            <person name="Morin E."/>
            <person name="Murat C."/>
            <person name="Pangilinan J.L."/>
            <person name="Park R."/>
            <person name="Pearson M."/>
            <person name="Quesneville H."/>
            <person name="Rouhier N."/>
            <person name="Sakthikumar S."/>
            <person name="Salamov A.A."/>
            <person name="Schmutz J."/>
            <person name="Selles B."/>
            <person name="Shapiro H."/>
            <person name="Tanguay P."/>
            <person name="Tuskan G.A."/>
            <person name="Henrissat B."/>
            <person name="Van de Peer Y."/>
            <person name="Rouze P."/>
            <person name="Ellis J.G."/>
            <person name="Dodds P.N."/>
            <person name="Schein J.E."/>
            <person name="Zhong S."/>
            <person name="Hamelin R.C."/>
            <person name="Grigoriev I.V."/>
            <person name="Szabo L.J."/>
            <person name="Martin F."/>
        </authorList>
    </citation>
    <scope>NUCLEOTIDE SEQUENCE [LARGE SCALE GENOMIC DNA]</scope>
    <source>
        <strain evidence="4">98AG31 / pathotype 3-4-7</strain>
    </source>
</reference>
<sequence>MLPRIILVGLILLQETTSIPSQGNNKLEKRGTPEDSTKAAQDLKIIKDEVEKGLKEMGKYLKEVKDAAAKKGALKPDSELDKVISVLEPALKQGAGAISEIGKNLAKGLPPEAGKNPKALAAQQLKIAVEGSSKLVTLVTDIPNAAVPLQAYENAFQLVVQAGLQLLAGGKPNPKKPDDKSKTDSLIDKSNTETKKVNPPNVLVSSLSTSSFFVNSTPSEPEPKNLAVIPKPQALNGTTPPIGTPGKEEKTEKPVLKSDLTSMSNALQIPTWSLQISLCFLIQTGLFWTSSLL</sequence>
<feature type="region of interest" description="Disordered" evidence="1">
    <location>
        <begin position="214"/>
        <end position="252"/>
    </location>
</feature>
<feature type="chain" id="PRO_5003321970" evidence="2">
    <location>
        <begin position="19"/>
        <end position="293"/>
    </location>
</feature>
<feature type="compositionally biased region" description="Basic and acidic residues" evidence="1">
    <location>
        <begin position="175"/>
        <end position="196"/>
    </location>
</feature>
<feature type="region of interest" description="Disordered" evidence="1">
    <location>
        <begin position="168"/>
        <end position="200"/>
    </location>
</feature>
<feature type="compositionally biased region" description="Basic and acidic residues" evidence="1">
    <location>
        <begin position="26"/>
        <end position="37"/>
    </location>
</feature>
<accession>F4S3K8</accession>
<name>F4S3K8_MELLP</name>
<keyword evidence="4" id="KW-1185">Reference proteome</keyword>
<dbReference type="AlphaFoldDB" id="F4S3K8"/>
<dbReference type="Proteomes" id="UP000001072">
    <property type="component" value="Unassembled WGS sequence"/>
</dbReference>
<dbReference type="EMBL" id="GL883144">
    <property type="protein sequence ID" value="EGG00685.1"/>
    <property type="molecule type" value="Genomic_DNA"/>
</dbReference>
<dbReference type="GeneID" id="18932293"/>
<dbReference type="InParanoid" id="F4S3K8"/>
<organism evidence="4">
    <name type="scientific">Melampsora larici-populina (strain 98AG31 / pathotype 3-4-7)</name>
    <name type="common">Poplar leaf rust fungus</name>
    <dbReference type="NCBI Taxonomy" id="747676"/>
    <lineage>
        <taxon>Eukaryota</taxon>
        <taxon>Fungi</taxon>
        <taxon>Dikarya</taxon>
        <taxon>Basidiomycota</taxon>
        <taxon>Pucciniomycotina</taxon>
        <taxon>Pucciniomycetes</taxon>
        <taxon>Pucciniales</taxon>
        <taxon>Melampsoraceae</taxon>
        <taxon>Melampsora</taxon>
    </lineage>
</organism>
<gene>
    <name evidence="3" type="ORF">MELLADRAFT_73126</name>
</gene>
<evidence type="ECO:0000313" key="3">
    <source>
        <dbReference type="EMBL" id="EGG00685.1"/>
    </source>
</evidence>
<keyword evidence="2" id="KW-0732">Signal</keyword>
<dbReference type="RefSeq" id="XP_007415956.1">
    <property type="nucleotide sequence ID" value="XM_007415894.1"/>
</dbReference>
<proteinExistence type="predicted"/>
<evidence type="ECO:0000256" key="2">
    <source>
        <dbReference type="SAM" id="SignalP"/>
    </source>
</evidence>
<dbReference type="KEGG" id="mlr:MELLADRAFT_73126"/>
<evidence type="ECO:0000256" key="1">
    <source>
        <dbReference type="SAM" id="MobiDB-lite"/>
    </source>
</evidence>
<dbReference type="HOGENOM" id="CLU_950214_0_0_1"/>
<evidence type="ECO:0000313" key="4">
    <source>
        <dbReference type="Proteomes" id="UP000001072"/>
    </source>
</evidence>